<dbReference type="Pfam" id="PF00296">
    <property type="entry name" value="Bac_luciferase"/>
    <property type="match status" value="1"/>
</dbReference>
<evidence type="ECO:0000256" key="4">
    <source>
        <dbReference type="ARBA" id="ARBA00023033"/>
    </source>
</evidence>
<evidence type="ECO:0000259" key="7">
    <source>
        <dbReference type="Pfam" id="PF00296"/>
    </source>
</evidence>
<dbReference type="PIRSF" id="PIRSF000337">
    <property type="entry name" value="NTA_MOA"/>
    <property type="match status" value="1"/>
</dbReference>
<comment type="caution">
    <text evidence="8">The sequence shown here is derived from an EMBL/GenBank/DDBJ whole genome shotgun (WGS) entry which is preliminary data.</text>
</comment>
<gene>
    <name evidence="8" type="ORF">JOF36_005133</name>
</gene>
<organism evidence="8 9">
    <name type="scientific">Pseudonocardia parietis</name>
    <dbReference type="NCBI Taxonomy" id="570936"/>
    <lineage>
        <taxon>Bacteria</taxon>
        <taxon>Bacillati</taxon>
        <taxon>Actinomycetota</taxon>
        <taxon>Actinomycetes</taxon>
        <taxon>Pseudonocardiales</taxon>
        <taxon>Pseudonocardiaceae</taxon>
        <taxon>Pseudonocardia</taxon>
    </lineage>
</organism>
<dbReference type="InterPro" id="IPR036661">
    <property type="entry name" value="Luciferase-like_sf"/>
</dbReference>
<dbReference type="Proteomes" id="UP001519295">
    <property type="component" value="Unassembled WGS sequence"/>
</dbReference>
<dbReference type="InterPro" id="IPR016215">
    <property type="entry name" value="NTA_MOA"/>
</dbReference>
<evidence type="ECO:0000256" key="3">
    <source>
        <dbReference type="ARBA" id="ARBA00023002"/>
    </source>
</evidence>
<evidence type="ECO:0000313" key="8">
    <source>
        <dbReference type="EMBL" id="MBP2369437.1"/>
    </source>
</evidence>
<evidence type="ECO:0000256" key="6">
    <source>
        <dbReference type="SAM" id="MobiDB-lite"/>
    </source>
</evidence>
<feature type="region of interest" description="Disordered" evidence="6">
    <location>
        <begin position="418"/>
        <end position="460"/>
    </location>
</feature>
<dbReference type="InterPro" id="IPR011251">
    <property type="entry name" value="Luciferase-like_dom"/>
</dbReference>
<keyword evidence="2" id="KW-0288">FMN</keyword>
<proteinExistence type="inferred from homology"/>
<dbReference type="RefSeq" id="WP_210031469.1">
    <property type="nucleotide sequence ID" value="NZ_JAGINU010000001.1"/>
</dbReference>
<comment type="similarity">
    <text evidence="5">Belongs to the NtaA/SnaA/DszA monooxygenase family.</text>
</comment>
<keyword evidence="4 8" id="KW-0503">Monooxygenase</keyword>
<reference evidence="8 9" key="1">
    <citation type="submission" date="2021-03" db="EMBL/GenBank/DDBJ databases">
        <title>Sequencing the genomes of 1000 actinobacteria strains.</title>
        <authorList>
            <person name="Klenk H.-P."/>
        </authorList>
    </citation>
    <scope>NUCLEOTIDE SEQUENCE [LARGE SCALE GENOMIC DNA]</scope>
    <source>
        <strain evidence="8 9">DSM 45256</strain>
    </source>
</reference>
<keyword evidence="1" id="KW-0285">Flavoprotein</keyword>
<dbReference type="Gene3D" id="3.20.20.30">
    <property type="entry name" value="Luciferase-like domain"/>
    <property type="match status" value="1"/>
</dbReference>
<dbReference type="InterPro" id="IPR051260">
    <property type="entry name" value="Diverse_substr_monoxygenases"/>
</dbReference>
<keyword evidence="3" id="KW-0560">Oxidoreductase</keyword>
<protein>
    <submittedName>
        <fullName evidence="8">FMN-dependent oxidoreductase (Nitrilotriacetate monooxygenase family)</fullName>
    </submittedName>
</protein>
<dbReference type="PANTHER" id="PTHR30011:SF16">
    <property type="entry name" value="C2H2 FINGER DOMAIN TRANSCRIPTION FACTOR (EUROFUNG)-RELATED"/>
    <property type="match status" value="1"/>
</dbReference>
<dbReference type="GO" id="GO:0004497">
    <property type="term" value="F:monooxygenase activity"/>
    <property type="evidence" value="ECO:0007669"/>
    <property type="project" value="UniProtKB-KW"/>
</dbReference>
<sequence>MTRRILLNAFDMGCVGHQSAGLWRHPSDEGHRYTDLEHWTSLARMLEDGGFDALFLADVLGVYDVYGGSRDAAVRAAAQVPMVDPLLLVPAMAGVTSRLGFGVTVSVAYEHPYALARRFATLDHLTRGRVAWNVVTSYLDSAARNLGRSGQIPHDDRYELAEEFLEVCYKLWEGSWTDDAVVRDRATGVFTDPAEVHDIGHHGRWFDVPGPFLSAPSPQRTPVIFQAGASPRGARFAGTHAEAVFVSGPSPAVVRRSVDAVRLEAEKAGRDPRSVKIFAMLTAIAGESDEAARATLEEYLALTDPQAALALFGGWSGVDLAGASPEEKLEYVQTDATRSALASFTGPDRDWTVGELAEFVTVGGRGPVVVGSGSTVADELERWADEADLDGFNLAYAVTPGTMADVVTHVVPELRRRGRVPGQDDAAGATLRERYGTGDGARLASDHPAAGYRALRAGRP</sequence>
<feature type="domain" description="Luciferase-like" evidence="7">
    <location>
        <begin position="28"/>
        <end position="384"/>
    </location>
</feature>
<name>A0ABS4VZT0_9PSEU</name>
<dbReference type="SUPFAM" id="SSF51679">
    <property type="entry name" value="Bacterial luciferase-like"/>
    <property type="match status" value="1"/>
</dbReference>
<dbReference type="NCBIfam" id="TIGR03860">
    <property type="entry name" value="FMN_nitrolo"/>
    <property type="match status" value="1"/>
</dbReference>
<evidence type="ECO:0000256" key="5">
    <source>
        <dbReference type="ARBA" id="ARBA00033748"/>
    </source>
</evidence>
<keyword evidence="9" id="KW-1185">Reference proteome</keyword>
<evidence type="ECO:0000313" key="9">
    <source>
        <dbReference type="Proteomes" id="UP001519295"/>
    </source>
</evidence>
<accession>A0ABS4VZT0</accession>
<dbReference type="EMBL" id="JAGINU010000001">
    <property type="protein sequence ID" value="MBP2369437.1"/>
    <property type="molecule type" value="Genomic_DNA"/>
</dbReference>
<dbReference type="PANTHER" id="PTHR30011">
    <property type="entry name" value="ALKANESULFONATE MONOOXYGENASE-RELATED"/>
    <property type="match status" value="1"/>
</dbReference>
<evidence type="ECO:0000256" key="1">
    <source>
        <dbReference type="ARBA" id="ARBA00022630"/>
    </source>
</evidence>
<evidence type="ECO:0000256" key="2">
    <source>
        <dbReference type="ARBA" id="ARBA00022643"/>
    </source>
</evidence>